<comment type="caution">
    <text evidence="1">The sequence shown here is derived from an EMBL/GenBank/DDBJ whole genome shotgun (WGS) entry which is preliminary data.</text>
</comment>
<proteinExistence type="predicted"/>
<reference evidence="1" key="1">
    <citation type="submission" date="2023-10" db="EMBL/GenBank/DDBJ databases">
        <authorList>
            <person name="Chen Y."/>
            <person name="Shah S."/>
            <person name="Dougan E. K."/>
            <person name="Thang M."/>
            <person name="Chan C."/>
        </authorList>
    </citation>
    <scope>NUCLEOTIDE SEQUENCE [LARGE SCALE GENOMIC DNA]</scope>
</reference>
<evidence type="ECO:0000313" key="2">
    <source>
        <dbReference type="Proteomes" id="UP001189429"/>
    </source>
</evidence>
<evidence type="ECO:0000313" key="1">
    <source>
        <dbReference type="EMBL" id="CAK0898327.1"/>
    </source>
</evidence>
<gene>
    <name evidence="1" type="ORF">PCOR1329_LOCUS76229</name>
</gene>
<feature type="non-terminal residue" evidence="1">
    <location>
        <position position="195"/>
    </location>
</feature>
<dbReference type="EMBL" id="CAUYUJ010020460">
    <property type="protein sequence ID" value="CAK0898327.1"/>
    <property type="molecule type" value="Genomic_DNA"/>
</dbReference>
<sequence>MNAVLEQGVLRHPRLGAPAAAAEGPRDCEVLSLFIGSSAHMDALRSDLAPKIAAAMRGSHKAGFWMLWPADWEADFEGPDYIGYAERRSLFASMRQMEDAGVRTSFPHPASLYELITSKRWMATLSSEPRSRLPACVLASRADIKCDPRAAANKALTELEALRAQSVFAPGGGPAAVNRGRLQKGVAKIGWSWEA</sequence>
<dbReference type="Proteomes" id="UP001189429">
    <property type="component" value="Unassembled WGS sequence"/>
</dbReference>
<name>A0ABN9XF88_9DINO</name>
<protein>
    <submittedName>
        <fullName evidence="1">Uncharacterized protein</fullName>
    </submittedName>
</protein>
<keyword evidence="2" id="KW-1185">Reference proteome</keyword>
<accession>A0ABN9XF88</accession>
<organism evidence="1 2">
    <name type="scientific">Prorocentrum cordatum</name>
    <dbReference type="NCBI Taxonomy" id="2364126"/>
    <lineage>
        <taxon>Eukaryota</taxon>
        <taxon>Sar</taxon>
        <taxon>Alveolata</taxon>
        <taxon>Dinophyceae</taxon>
        <taxon>Prorocentrales</taxon>
        <taxon>Prorocentraceae</taxon>
        <taxon>Prorocentrum</taxon>
    </lineage>
</organism>